<feature type="transmembrane region" description="Helical" evidence="6">
    <location>
        <begin position="333"/>
        <end position="350"/>
    </location>
</feature>
<feature type="transmembrane region" description="Helical" evidence="6">
    <location>
        <begin position="73"/>
        <end position="93"/>
    </location>
</feature>
<sequence length="481" mass="50924">MLRLGMHKSQHRTSRPIDRTSFCPSPPWPCVCRLQISLPARCSCYPTVEISTSLIFPYMTPNLPSSQLRFARFAAKTFFLLDGFIFASWVTRIPTIQEQLELDNATLGIALFMLSIGGLIAMPLVGWLVSHLGSRWGVLMSTLMFAVSLPLLALPSEVILLSLALLLFGAGFGAMDVAINTQAVSVERHYRRKIMSSFHAAFSLGGILGALLGGLAAAQSISPLTHFLLVSALAVTLTLILAHFLASDIVEEPTLSFTDGHGHKNRCVVLGLAAFCAMLVEGAMADWSAVFLRQVSHAPAFYAAMGFAAFSTMMTIGRLVGDHVTTAIGTTKTVGLGGFLTVVGIALAVLLPHTAIAIIGFSFVGTGISALVPTIFSAAAKLSGIKPAVAIATVSTVGYCGFLVGPPLIGIASEVVTLRWALLIVLFAGLAIIGLARKVETSKRTNQHCQQDLAAASSLETDSTSAAGAELRDRPITSKEI</sequence>
<evidence type="ECO:0000313" key="8">
    <source>
        <dbReference type="EMBL" id="RCS46415.1"/>
    </source>
</evidence>
<feature type="transmembrane region" description="Helical" evidence="6">
    <location>
        <begin position="356"/>
        <end position="376"/>
    </location>
</feature>
<dbReference type="PROSITE" id="PS50850">
    <property type="entry name" value="MFS"/>
    <property type="match status" value="1"/>
</dbReference>
<accession>A0A368KPF6</accession>
<feature type="transmembrane region" description="Helical" evidence="6">
    <location>
        <begin position="300"/>
        <end position="321"/>
    </location>
</feature>
<evidence type="ECO:0000256" key="3">
    <source>
        <dbReference type="ARBA" id="ARBA00022989"/>
    </source>
</evidence>
<dbReference type="SUPFAM" id="SSF103473">
    <property type="entry name" value="MFS general substrate transporter"/>
    <property type="match status" value="1"/>
</dbReference>
<feature type="transmembrane region" description="Helical" evidence="6">
    <location>
        <begin position="267"/>
        <end position="288"/>
    </location>
</feature>
<feature type="compositionally biased region" description="Basic and acidic residues" evidence="5">
    <location>
        <begin position="470"/>
        <end position="481"/>
    </location>
</feature>
<dbReference type="InterPro" id="IPR051788">
    <property type="entry name" value="MFS_Transporter"/>
</dbReference>
<reference evidence="8 9" key="1">
    <citation type="submission" date="2018-07" db="EMBL/GenBank/DDBJ databases">
        <title>Comparative genomes isolates from brazilian mangrove.</title>
        <authorList>
            <person name="De Araujo J.E."/>
            <person name="Taketani R.G."/>
            <person name="Silva M.C.P."/>
            <person name="Lourenco M.V."/>
            <person name="Oliveira V.M."/>
            <person name="Andreote F.D."/>
        </authorList>
    </citation>
    <scope>NUCLEOTIDE SEQUENCE [LARGE SCALE GENOMIC DNA]</scope>
    <source>
        <strain evidence="8 9">HEX PRIS-MGV</strain>
    </source>
</reference>
<keyword evidence="3 6" id="KW-1133">Transmembrane helix</keyword>
<evidence type="ECO:0000256" key="6">
    <source>
        <dbReference type="SAM" id="Phobius"/>
    </source>
</evidence>
<comment type="subcellular location">
    <subcellularLocation>
        <location evidence="1">Membrane</location>
        <topology evidence="1">Multi-pass membrane protein</topology>
    </subcellularLocation>
</comment>
<dbReference type="InterPro" id="IPR020846">
    <property type="entry name" value="MFS_dom"/>
</dbReference>
<proteinExistence type="predicted"/>
<dbReference type="GO" id="GO:0016020">
    <property type="term" value="C:membrane"/>
    <property type="evidence" value="ECO:0007669"/>
    <property type="project" value="UniProtKB-SubCell"/>
</dbReference>
<dbReference type="EMBL" id="QPEX01000030">
    <property type="protein sequence ID" value="RCS46415.1"/>
    <property type="molecule type" value="Genomic_DNA"/>
</dbReference>
<name>A0A368KPF6_9BACT</name>
<evidence type="ECO:0000256" key="1">
    <source>
        <dbReference type="ARBA" id="ARBA00004141"/>
    </source>
</evidence>
<feature type="transmembrane region" description="Helical" evidence="6">
    <location>
        <begin position="200"/>
        <end position="221"/>
    </location>
</feature>
<feature type="transmembrane region" description="Helical" evidence="6">
    <location>
        <begin position="159"/>
        <end position="179"/>
    </location>
</feature>
<gene>
    <name evidence="8" type="ORF">DTL42_15775</name>
</gene>
<dbReference type="CDD" id="cd17393">
    <property type="entry name" value="MFS_MosC_like"/>
    <property type="match status" value="1"/>
</dbReference>
<comment type="caution">
    <text evidence="8">The sequence shown here is derived from an EMBL/GenBank/DDBJ whole genome shotgun (WGS) entry which is preliminary data.</text>
</comment>
<evidence type="ECO:0000256" key="2">
    <source>
        <dbReference type="ARBA" id="ARBA00022692"/>
    </source>
</evidence>
<dbReference type="PANTHER" id="PTHR23514">
    <property type="entry name" value="BYPASS OF STOP CODON PROTEIN 6"/>
    <property type="match status" value="1"/>
</dbReference>
<feature type="transmembrane region" description="Helical" evidence="6">
    <location>
        <begin position="227"/>
        <end position="246"/>
    </location>
</feature>
<feature type="domain" description="Major facilitator superfamily (MFS) profile" evidence="7">
    <location>
        <begin position="68"/>
        <end position="446"/>
    </location>
</feature>
<evidence type="ECO:0000259" key="7">
    <source>
        <dbReference type="PROSITE" id="PS50850"/>
    </source>
</evidence>
<dbReference type="InterPro" id="IPR011701">
    <property type="entry name" value="MFS"/>
</dbReference>
<dbReference type="Proteomes" id="UP000253562">
    <property type="component" value="Unassembled WGS sequence"/>
</dbReference>
<protein>
    <submittedName>
        <fullName evidence="8">MFS transporter</fullName>
    </submittedName>
</protein>
<organism evidence="8 9">
    <name type="scientific">Bremerella cremea</name>
    <dbReference type="NCBI Taxonomy" id="1031537"/>
    <lineage>
        <taxon>Bacteria</taxon>
        <taxon>Pseudomonadati</taxon>
        <taxon>Planctomycetota</taxon>
        <taxon>Planctomycetia</taxon>
        <taxon>Pirellulales</taxon>
        <taxon>Pirellulaceae</taxon>
        <taxon>Bremerella</taxon>
    </lineage>
</organism>
<keyword evidence="4 6" id="KW-0472">Membrane</keyword>
<evidence type="ECO:0000256" key="5">
    <source>
        <dbReference type="SAM" id="MobiDB-lite"/>
    </source>
</evidence>
<feature type="region of interest" description="Disordered" evidence="5">
    <location>
        <begin position="456"/>
        <end position="481"/>
    </location>
</feature>
<feature type="transmembrane region" description="Helical" evidence="6">
    <location>
        <begin position="418"/>
        <end position="436"/>
    </location>
</feature>
<dbReference type="AlphaFoldDB" id="A0A368KPF6"/>
<feature type="transmembrane region" description="Helical" evidence="6">
    <location>
        <begin position="388"/>
        <end position="412"/>
    </location>
</feature>
<dbReference type="GO" id="GO:0022857">
    <property type="term" value="F:transmembrane transporter activity"/>
    <property type="evidence" value="ECO:0007669"/>
    <property type="project" value="InterPro"/>
</dbReference>
<dbReference type="PANTHER" id="PTHR23514:SF13">
    <property type="entry name" value="INNER MEMBRANE PROTEIN YBJJ"/>
    <property type="match status" value="1"/>
</dbReference>
<dbReference type="InterPro" id="IPR036259">
    <property type="entry name" value="MFS_trans_sf"/>
</dbReference>
<keyword evidence="2 6" id="KW-0812">Transmembrane</keyword>
<feature type="transmembrane region" description="Helical" evidence="6">
    <location>
        <begin position="105"/>
        <end position="129"/>
    </location>
</feature>
<feature type="transmembrane region" description="Helical" evidence="6">
    <location>
        <begin position="136"/>
        <end position="153"/>
    </location>
</feature>
<evidence type="ECO:0000313" key="9">
    <source>
        <dbReference type="Proteomes" id="UP000253562"/>
    </source>
</evidence>
<dbReference type="Gene3D" id="1.20.1250.20">
    <property type="entry name" value="MFS general substrate transporter like domains"/>
    <property type="match status" value="2"/>
</dbReference>
<evidence type="ECO:0000256" key="4">
    <source>
        <dbReference type="ARBA" id="ARBA00023136"/>
    </source>
</evidence>
<dbReference type="Pfam" id="PF07690">
    <property type="entry name" value="MFS_1"/>
    <property type="match status" value="1"/>
</dbReference>